<reference evidence="2" key="1">
    <citation type="submission" date="2016-10" db="EMBL/GenBank/DDBJ databases">
        <authorList>
            <person name="Varghese N."/>
            <person name="Submissions S."/>
        </authorList>
    </citation>
    <scope>NUCLEOTIDE SEQUENCE [LARGE SCALE GENOMIC DNA]</scope>
    <source>
        <strain evidence="2">DSM 14807</strain>
    </source>
</reference>
<evidence type="ECO:0000313" key="1">
    <source>
        <dbReference type="EMBL" id="SFV28608.1"/>
    </source>
</evidence>
<accession>A0A1I7N1U8</accession>
<gene>
    <name evidence="1" type="ORF">SAMN05660895_0369</name>
</gene>
<evidence type="ECO:0008006" key="3">
    <source>
        <dbReference type="Google" id="ProtNLM"/>
    </source>
</evidence>
<protein>
    <recommendedName>
        <fullName evidence="3">Lipoprotein</fullName>
    </recommendedName>
</protein>
<dbReference type="AlphaFoldDB" id="A0A1I7N1U8"/>
<dbReference type="Proteomes" id="UP000199537">
    <property type="component" value="Unassembled WGS sequence"/>
</dbReference>
<evidence type="ECO:0000313" key="2">
    <source>
        <dbReference type="Proteomes" id="UP000199537"/>
    </source>
</evidence>
<sequence length="147" mass="16126">MIRFLVILVLAGLLFTACSKNHGFPSTPQITLESVNPLELGSGETLQIVLNFKDAEGDIQDSVFVREDVGYNYYDIFYPMPGDIPKQRNLQGQIILTLPYGSGAGGFAVAAPQRPNLPDTAIFYIYIKDLQGHISDTVKTPPVIVQP</sequence>
<dbReference type="STRING" id="1393122.SAMN05660895_0369"/>
<proteinExistence type="predicted"/>
<dbReference type="EMBL" id="FPCJ01000001">
    <property type="protein sequence ID" value="SFV28608.1"/>
    <property type="molecule type" value="Genomic_DNA"/>
</dbReference>
<dbReference type="PROSITE" id="PS51257">
    <property type="entry name" value="PROKAR_LIPOPROTEIN"/>
    <property type="match status" value="1"/>
</dbReference>
<organism evidence="1 2">
    <name type="scientific">Thermoflavifilum thermophilum</name>
    <dbReference type="NCBI Taxonomy" id="1393122"/>
    <lineage>
        <taxon>Bacteria</taxon>
        <taxon>Pseudomonadati</taxon>
        <taxon>Bacteroidota</taxon>
        <taxon>Chitinophagia</taxon>
        <taxon>Chitinophagales</taxon>
        <taxon>Chitinophagaceae</taxon>
        <taxon>Thermoflavifilum</taxon>
    </lineage>
</organism>
<name>A0A1I7N1U8_9BACT</name>
<keyword evidence="2" id="KW-1185">Reference proteome</keyword>